<evidence type="ECO:0000259" key="1">
    <source>
        <dbReference type="Pfam" id="PF00501"/>
    </source>
</evidence>
<protein>
    <submittedName>
        <fullName evidence="3">AMP-binding protein</fullName>
    </submittedName>
</protein>
<dbReference type="InterPro" id="IPR000873">
    <property type="entry name" value="AMP-dep_synth/lig_dom"/>
</dbReference>
<dbReference type="PANTHER" id="PTHR43767">
    <property type="entry name" value="LONG-CHAIN-FATTY-ACID--COA LIGASE"/>
    <property type="match status" value="1"/>
</dbReference>
<dbReference type="InterPro" id="IPR042099">
    <property type="entry name" value="ANL_N_sf"/>
</dbReference>
<dbReference type="Proteomes" id="UP001428817">
    <property type="component" value="Unassembled WGS sequence"/>
</dbReference>
<dbReference type="PANTHER" id="PTHR43767:SF7">
    <property type="entry name" value="MEDIUM_LONG-CHAIN-FATTY-ACID--COA LIGASE FADD8"/>
    <property type="match status" value="1"/>
</dbReference>
<dbReference type="InterPro" id="IPR045851">
    <property type="entry name" value="AMP-bd_C_sf"/>
</dbReference>
<dbReference type="Gene3D" id="3.40.50.12780">
    <property type="entry name" value="N-terminal domain of ligase-like"/>
    <property type="match status" value="1"/>
</dbReference>
<evidence type="ECO:0000259" key="2">
    <source>
        <dbReference type="Pfam" id="PF13193"/>
    </source>
</evidence>
<dbReference type="RefSeq" id="WP_185065593.1">
    <property type="nucleotide sequence ID" value="NZ_BAABJP010000068.1"/>
</dbReference>
<feature type="domain" description="AMP-binding enzyme C-terminal" evidence="2">
    <location>
        <begin position="427"/>
        <end position="502"/>
    </location>
</feature>
<dbReference type="EMBL" id="BAABJP010000068">
    <property type="protein sequence ID" value="GAA5175810.1"/>
    <property type="molecule type" value="Genomic_DNA"/>
</dbReference>
<reference evidence="4" key="1">
    <citation type="journal article" date="2019" name="Int. J. Syst. Evol. Microbiol.">
        <title>The Global Catalogue of Microorganisms (GCM) 10K type strain sequencing project: providing services to taxonomists for standard genome sequencing and annotation.</title>
        <authorList>
            <consortium name="The Broad Institute Genomics Platform"/>
            <consortium name="The Broad Institute Genome Sequencing Center for Infectious Disease"/>
            <person name="Wu L."/>
            <person name="Ma J."/>
        </authorList>
    </citation>
    <scope>NUCLEOTIDE SEQUENCE [LARGE SCALE GENOMIC DNA]</scope>
    <source>
        <strain evidence="4">JCM 18303</strain>
    </source>
</reference>
<evidence type="ECO:0000313" key="4">
    <source>
        <dbReference type="Proteomes" id="UP001428817"/>
    </source>
</evidence>
<dbReference type="InterPro" id="IPR050237">
    <property type="entry name" value="ATP-dep_AMP-bd_enzyme"/>
</dbReference>
<feature type="domain" description="AMP-dependent synthetase/ligase" evidence="1">
    <location>
        <begin position="17"/>
        <end position="377"/>
    </location>
</feature>
<dbReference type="SUPFAM" id="SSF56801">
    <property type="entry name" value="Acetyl-CoA synthetase-like"/>
    <property type="match status" value="1"/>
</dbReference>
<name>A0ABP9RE86_9PSEU</name>
<dbReference type="Pfam" id="PF00501">
    <property type="entry name" value="AMP-binding"/>
    <property type="match status" value="1"/>
</dbReference>
<evidence type="ECO:0000313" key="3">
    <source>
        <dbReference type="EMBL" id="GAA5175810.1"/>
    </source>
</evidence>
<dbReference type="Gene3D" id="3.30.300.30">
    <property type="match status" value="1"/>
</dbReference>
<comment type="caution">
    <text evidence="3">The sequence shown here is derived from an EMBL/GenBank/DDBJ whole genome shotgun (WGS) entry which is preliminary data.</text>
</comment>
<keyword evidence="4" id="KW-1185">Reference proteome</keyword>
<proteinExistence type="predicted"/>
<dbReference type="PROSITE" id="PS00455">
    <property type="entry name" value="AMP_BINDING"/>
    <property type="match status" value="1"/>
</dbReference>
<dbReference type="Pfam" id="PF13193">
    <property type="entry name" value="AMP-binding_C"/>
    <property type="match status" value="1"/>
</dbReference>
<dbReference type="InterPro" id="IPR020845">
    <property type="entry name" value="AMP-binding_CS"/>
</dbReference>
<dbReference type="InterPro" id="IPR025110">
    <property type="entry name" value="AMP-bd_C"/>
</dbReference>
<sequence>MLVHSAGALIERCGTAYGPLTAVVQGDRRITYTEQLSRIRKAGRALLSQGLTKGDRVAILMTDRAELLDVYYGALWAGLSIVPLNAKASASDHAYIIGDSGARVVVHDASKADRVEKARSETDFERAISVDADAVLEGGAYLPKLLDAESDGRGRPEVSPDDRLGIFYTGGTTGRPKGVEHSHRSFVSAWVSEMLELGLGERDRFGHVAPLTHAGGLFVLPVWMRGGTNVILGGFDPQGFIAATKSERITASMMVPTMIYVLLDNLKSGTEGMESLQTLIYGASPIGRERLLQGIDTFGPIFSQLYGQTEAPNQLTALRKSDHAEAVETGNLEPLSSCGRPVAIADVRLVDDELNDVPDGQPGEIVAQGPHIMLGYWNKPEETASAVRNGWLCTGDVAKVDDRGFLYIVDRKKDMIISGGFNVYPKEVESTLFSHPAVRDVAVIGVPDEKWGESVKAVVVKDPEASVDAAELIAYVRERKGPVLTPKTVDFVDAIPLTAVGKHDKPALRAVHWGGRERGVN</sequence>
<gene>
    <name evidence="3" type="ORF">GCM10023321_82610</name>
</gene>
<accession>A0ABP9RE86</accession>
<organism evidence="3 4">
    <name type="scientific">Pseudonocardia eucalypti</name>
    <dbReference type="NCBI Taxonomy" id="648755"/>
    <lineage>
        <taxon>Bacteria</taxon>
        <taxon>Bacillati</taxon>
        <taxon>Actinomycetota</taxon>
        <taxon>Actinomycetes</taxon>
        <taxon>Pseudonocardiales</taxon>
        <taxon>Pseudonocardiaceae</taxon>
        <taxon>Pseudonocardia</taxon>
    </lineage>
</organism>